<evidence type="ECO:0000256" key="1">
    <source>
        <dbReference type="SAM" id="MobiDB-lite"/>
    </source>
</evidence>
<sequence length="62" mass="6966">MAGQRTKAPSDRAAENNRSQEFLRAETPGARGGSESETRHPADDVPRLHPIRCRDVDPPRDW</sequence>
<dbReference type="EMBL" id="BAAABU010000001">
    <property type="protein sequence ID" value="GAA0211391.1"/>
    <property type="molecule type" value="Genomic_DNA"/>
</dbReference>
<organism evidence="2 3">
    <name type="scientific">Saccharothrix mutabilis subsp. mutabilis</name>
    <dbReference type="NCBI Taxonomy" id="66855"/>
    <lineage>
        <taxon>Bacteria</taxon>
        <taxon>Bacillati</taxon>
        <taxon>Actinomycetota</taxon>
        <taxon>Actinomycetes</taxon>
        <taxon>Pseudonocardiales</taxon>
        <taxon>Pseudonocardiaceae</taxon>
        <taxon>Saccharothrix</taxon>
    </lineage>
</organism>
<name>A0ABN0T3U7_9PSEU</name>
<feature type="compositionally biased region" description="Basic and acidic residues" evidence="1">
    <location>
        <begin position="34"/>
        <end position="62"/>
    </location>
</feature>
<comment type="caution">
    <text evidence="2">The sequence shown here is derived from an EMBL/GenBank/DDBJ whole genome shotgun (WGS) entry which is preliminary data.</text>
</comment>
<accession>A0ABN0T3U7</accession>
<dbReference type="Proteomes" id="UP001500416">
    <property type="component" value="Unassembled WGS sequence"/>
</dbReference>
<keyword evidence="3" id="KW-1185">Reference proteome</keyword>
<protein>
    <submittedName>
        <fullName evidence="2">Uncharacterized protein</fullName>
    </submittedName>
</protein>
<feature type="region of interest" description="Disordered" evidence="1">
    <location>
        <begin position="1"/>
        <end position="62"/>
    </location>
</feature>
<evidence type="ECO:0000313" key="3">
    <source>
        <dbReference type="Proteomes" id="UP001500416"/>
    </source>
</evidence>
<gene>
    <name evidence="2" type="ORF">GCM10010492_06510</name>
</gene>
<evidence type="ECO:0000313" key="2">
    <source>
        <dbReference type="EMBL" id="GAA0211391.1"/>
    </source>
</evidence>
<reference evidence="2 3" key="1">
    <citation type="journal article" date="2019" name="Int. J. Syst. Evol. Microbiol.">
        <title>The Global Catalogue of Microorganisms (GCM) 10K type strain sequencing project: providing services to taxonomists for standard genome sequencing and annotation.</title>
        <authorList>
            <consortium name="The Broad Institute Genomics Platform"/>
            <consortium name="The Broad Institute Genome Sequencing Center for Infectious Disease"/>
            <person name="Wu L."/>
            <person name="Ma J."/>
        </authorList>
    </citation>
    <scope>NUCLEOTIDE SEQUENCE [LARGE SCALE GENOMIC DNA]</scope>
    <source>
        <strain evidence="2 3">JCM 3380</strain>
    </source>
</reference>
<proteinExistence type="predicted"/>